<name>A0AAD5QWY6_PARTN</name>
<feature type="region of interest" description="Disordered" evidence="1">
    <location>
        <begin position="1"/>
        <end position="42"/>
    </location>
</feature>
<dbReference type="AlphaFoldDB" id="A0AAD5QWY6"/>
<comment type="caution">
    <text evidence="2">The sequence shown here is derived from an EMBL/GenBank/DDBJ whole genome shotgun (WGS) entry which is preliminary data.</text>
</comment>
<evidence type="ECO:0000256" key="1">
    <source>
        <dbReference type="SAM" id="MobiDB-lite"/>
    </source>
</evidence>
<organism evidence="2 3">
    <name type="scientific">Parelaphostrongylus tenuis</name>
    <name type="common">Meningeal worm</name>
    <dbReference type="NCBI Taxonomy" id="148309"/>
    <lineage>
        <taxon>Eukaryota</taxon>
        <taxon>Metazoa</taxon>
        <taxon>Ecdysozoa</taxon>
        <taxon>Nematoda</taxon>
        <taxon>Chromadorea</taxon>
        <taxon>Rhabditida</taxon>
        <taxon>Rhabditina</taxon>
        <taxon>Rhabditomorpha</taxon>
        <taxon>Strongyloidea</taxon>
        <taxon>Metastrongylidae</taxon>
        <taxon>Parelaphostrongylus</taxon>
    </lineage>
</organism>
<dbReference type="Proteomes" id="UP001196413">
    <property type="component" value="Unassembled WGS sequence"/>
</dbReference>
<gene>
    <name evidence="2" type="ORF">KIN20_026049</name>
</gene>
<evidence type="ECO:0000313" key="3">
    <source>
        <dbReference type="Proteomes" id="UP001196413"/>
    </source>
</evidence>
<accession>A0AAD5QWY6</accession>
<reference evidence="2" key="1">
    <citation type="submission" date="2021-06" db="EMBL/GenBank/DDBJ databases">
        <title>Parelaphostrongylus tenuis whole genome reference sequence.</title>
        <authorList>
            <person name="Garwood T.J."/>
            <person name="Larsen P.A."/>
            <person name="Fountain-Jones N.M."/>
            <person name="Garbe J.R."/>
            <person name="Macchietto M.G."/>
            <person name="Kania S.A."/>
            <person name="Gerhold R.W."/>
            <person name="Richards J.E."/>
            <person name="Wolf T.M."/>
        </authorList>
    </citation>
    <scope>NUCLEOTIDE SEQUENCE</scope>
    <source>
        <strain evidence="2">MNPRO001-30</strain>
        <tissue evidence="2">Meninges</tissue>
    </source>
</reference>
<evidence type="ECO:0000313" key="2">
    <source>
        <dbReference type="EMBL" id="KAJ1365650.1"/>
    </source>
</evidence>
<proteinExistence type="predicted"/>
<keyword evidence="3" id="KW-1185">Reference proteome</keyword>
<dbReference type="EMBL" id="JAHQIW010005322">
    <property type="protein sequence ID" value="KAJ1365650.1"/>
    <property type="molecule type" value="Genomic_DNA"/>
</dbReference>
<sequence>MLQGLAVSADESNGNESDASMGKNVHTAQGSEDDDNGTDNAQRALLNVEIVIGEWTTNVQPPTVLPFDNPAAGVHTVLLPGAGNQLIPTNYS</sequence>
<protein>
    <submittedName>
        <fullName evidence="2">Uncharacterized protein</fullName>
    </submittedName>
</protein>